<gene>
    <name evidence="1" type="ORF">S01H4_39798</name>
</gene>
<organism evidence="1">
    <name type="scientific">marine sediment metagenome</name>
    <dbReference type="NCBI Taxonomy" id="412755"/>
    <lineage>
        <taxon>unclassified sequences</taxon>
        <taxon>metagenomes</taxon>
        <taxon>ecological metagenomes</taxon>
    </lineage>
</organism>
<evidence type="ECO:0000313" key="1">
    <source>
        <dbReference type="EMBL" id="GAH02271.1"/>
    </source>
</evidence>
<accession>X1C2C6</accession>
<name>X1C2C6_9ZZZZ</name>
<protein>
    <submittedName>
        <fullName evidence="1">Uncharacterized protein</fullName>
    </submittedName>
</protein>
<dbReference type="AlphaFoldDB" id="X1C2C6"/>
<dbReference type="EMBL" id="BART01021603">
    <property type="protein sequence ID" value="GAH02271.1"/>
    <property type="molecule type" value="Genomic_DNA"/>
</dbReference>
<comment type="caution">
    <text evidence="1">The sequence shown here is derived from an EMBL/GenBank/DDBJ whole genome shotgun (WGS) entry which is preliminary data.</text>
</comment>
<sequence>MYQVYNSSTFSGESIGSEEFINRMIEALGIVIDRRPKGRPYKREN</sequence>
<proteinExistence type="predicted"/>
<reference evidence="1" key="1">
    <citation type="journal article" date="2014" name="Front. Microbiol.">
        <title>High frequency of phylogenetically diverse reductive dehalogenase-homologous genes in deep subseafloor sedimentary metagenomes.</title>
        <authorList>
            <person name="Kawai M."/>
            <person name="Futagami T."/>
            <person name="Toyoda A."/>
            <person name="Takaki Y."/>
            <person name="Nishi S."/>
            <person name="Hori S."/>
            <person name="Arai W."/>
            <person name="Tsubouchi T."/>
            <person name="Morono Y."/>
            <person name="Uchiyama I."/>
            <person name="Ito T."/>
            <person name="Fujiyama A."/>
            <person name="Inagaki F."/>
            <person name="Takami H."/>
        </authorList>
    </citation>
    <scope>NUCLEOTIDE SEQUENCE</scope>
    <source>
        <strain evidence="1">Expedition CK06-06</strain>
    </source>
</reference>